<name>A0AA38H9E9_9TREE</name>
<feature type="transmembrane region" description="Helical" evidence="2">
    <location>
        <begin position="384"/>
        <end position="402"/>
    </location>
</feature>
<dbReference type="PANTHER" id="PTHR36840:SF1">
    <property type="entry name" value="BLL5714 PROTEIN"/>
    <property type="match status" value="1"/>
</dbReference>
<dbReference type="Pfam" id="PF06772">
    <property type="entry name" value="LtrA"/>
    <property type="match status" value="1"/>
</dbReference>
<reference evidence="3" key="1">
    <citation type="journal article" date="2022" name="G3 (Bethesda)">
        <title>High quality genome of the basidiomycete yeast Dioszegia hungarica PDD-24b-2 isolated from cloud water.</title>
        <authorList>
            <person name="Jarrige D."/>
            <person name="Haridas S."/>
            <person name="Bleykasten-Grosshans C."/>
            <person name="Joly M."/>
            <person name="Nadalig T."/>
            <person name="Sancelme M."/>
            <person name="Vuilleumier S."/>
            <person name="Grigoriev I.V."/>
            <person name="Amato P."/>
            <person name="Bringel F."/>
        </authorList>
    </citation>
    <scope>NUCLEOTIDE SEQUENCE</scope>
    <source>
        <strain evidence="3">PDD-24b-2</strain>
    </source>
</reference>
<feature type="compositionally biased region" description="Acidic residues" evidence="1">
    <location>
        <begin position="502"/>
        <end position="516"/>
    </location>
</feature>
<protein>
    <submittedName>
        <fullName evidence="3">Bacterial low temperature requirement A protein-domain-containing protein</fullName>
    </submittedName>
</protein>
<dbReference type="PANTHER" id="PTHR36840">
    <property type="entry name" value="BLL5714 PROTEIN"/>
    <property type="match status" value="1"/>
</dbReference>
<dbReference type="RefSeq" id="XP_052945857.1">
    <property type="nucleotide sequence ID" value="XM_053093079.1"/>
</dbReference>
<evidence type="ECO:0000313" key="4">
    <source>
        <dbReference type="Proteomes" id="UP001164286"/>
    </source>
</evidence>
<dbReference type="EMBL" id="JAKWFO010000005">
    <property type="protein sequence ID" value="KAI9636080.1"/>
    <property type="molecule type" value="Genomic_DNA"/>
</dbReference>
<feature type="transmembrane region" description="Helical" evidence="2">
    <location>
        <begin position="193"/>
        <end position="211"/>
    </location>
</feature>
<feature type="transmembrane region" description="Helical" evidence="2">
    <location>
        <begin position="280"/>
        <end position="298"/>
    </location>
</feature>
<feature type="transmembrane region" description="Helical" evidence="2">
    <location>
        <begin position="446"/>
        <end position="468"/>
    </location>
</feature>
<gene>
    <name evidence="3" type="ORF">MKK02DRAFT_44782</name>
</gene>
<feature type="transmembrane region" description="Helical" evidence="2">
    <location>
        <begin position="217"/>
        <end position="241"/>
    </location>
</feature>
<dbReference type="Proteomes" id="UP001164286">
    <property type="component" value="Unassembled WGS sequence"/>
</dbReference>
<feature type="transmembrane region" description="Helical" evidence="2">
    <location>
        <begin position="162"/>
        <end position="181"/>
    </location>
</feature>
<accession>A0AA38H9E9</accession>
<feature type="transmembrane region" description="Helical" evidence="2">
    <location>
        <begin position="345"/>
        <end position="364"/>
    </location>
</feature>
<evidence type="ECO:0000313" key="3">
    <source>
        <dbReference type="EMBL" id="KAI9636080.1"/>
    </source>
</evidence>
<proteinExistence type="predicted"/>
<dbReference type="GeneID" id="77732284"/>
<comment type="caution">
    <text evidence="3">The sequence shown here is derived from an EMBL/GenBank/DDBJ whole genome shotgun (WGS) entry which is preliminary data.</text>
</comment>
<dbReference type="InterPro" id="IPR010640">
    <property type="entry name" value="Low_temperature_requirement_A"/>
</dbReference>
<organism evidence="3 4">
    <name type="scientific">Dioszegia hungarica</name>
    <dbReference type="NCBI Taxonomy" id="4972"/>
    <lineage>
        <taxon>Eukaryota</taxon>
        <taxon>Fungi</taxon>
        <taxon>Dikarya</taxon>
        <taxon>Basidiomycota</taxon>
        <taxon>Agaricomycotina</taxon>
        <taxon>Tremellomycetes</taxon>
        <taxon>Tremellales</taxon>
        <taxon>Bulleribasidiaceae</taxon>
        <taxon>Dioszegia</taxon>
    </lineage>
</organism>
<keyword evidence="4" id="KW-1185">Reference proteome</keyword>
<dbReference type="AlphaFoldDB" id="A0AA38H9E9"/>
<sequence length="516" mass="58456">MSMREDREDHPAAKFGPAGHVIYHGEECEPEPRANYISELFRPWIIRQWIDAGKIHREPTPRETPRFELFFDLLYVAVIHQLAEEAISEPGWPAVVRFVLVFWPSWSIWEEARKYSNLSGTDDLLHRFWILIGTITILGYSANASAVRLEVSKVSDHYAVHYAAAFWLIIKLTRVIILLLYAYRLPDFRSSQILQAVAVLIPMFLYLPLLWTKHRHMHIILATLGLVFDVVRVDLLVWNIVGRWQARRDGKVKVRWWSMPKLKPGIRIPAMNIEHAIERYSAFLVIVLGELIMNLLYTASKKDLGLSVKFGRATLGMMTAWALNYLSLLPSEPNSEYEHALRRSWFSGICFSVFHWPLVASLLLASAGAKHLVDETQVEEGTRWYWSTGLGVAILFLGLIDATHRDLAPRFATKIPRFLRQIFTLITAVSLILSPLTAPIQRMTSIQLLGVAVAATWGLLIVQVLGSLPRAGYRGVKLDDEGESVVEQERDAEAAEAAGEGQDAEGPEGEEGEAYI</sequence>
<feature type="region of interest" description="Disordered" evidence="1">
    <location>
        <begin position="482"/>
        <end position="516"/>
    </location>
</feature>
<evidence type="ECO:0000256" key="2">
    <source>
        <dbReference type="SAM" id="Phobius"/>
    </source>
</evidence>
<feature type="transmembrane region" description="Helical" evidence="2">
    <location>
        <begin position="310"/>
        <end position="329"/>
    </location>
</feature>
<keyword evidence="2" id="KW-1133">Transmembrane helix</keyword>
<feature type="transmembrane region" description="Helical" evidence="2">
    <location>
        <begin position="124"/>
        <end position="142"/>
    </location>
</feature>
<feature type="transmembrane region" description="Helical" evidence="2">
    <location>
        <begin position="422"/>
        <end position="440"/>
    </location>
</feature>
<evidence type="ECO:0000256" key="1">
    <source>
        <dbReference type="SAM" id="MobiDB-lite"/>
    </source>
</evidence>
<keyword evidence="2" id="KW-0472">Membrane</keyword>
<keyword evidence="2" id="KW-0812">Transmembrane</keyword>